<protein>
    <submittedName>
        <fullName evidence="3">Uncharacterized protein</fullName>
    </submittedName>
</protein>
<gene>
    <name evidence="3" type="ORF">IAA93_01325</name>
</gene>
<evidence type="ECO:0000313" key="3">
    <source>
        <dbReference type="EMBL" id="HJD52359.1"/>
    </source>
</evidence>
<feature type="signal peptide" evidence="2">
    <location>
        <begin position="1"/>
        <end position="23"/>
    </location>
</feature>
<dbReference type="Proteomes" id="UP000787625">
    <property type="component" value="Unassembled WGS sequence"/>
</dbReference>
<dbReference type="EMBL" id="DWUP01000025">
    <property type="protein sequence ID" value="HJD52359.1"/>
    <property type="molecule type" value="Genomic_DNA"/>
</dbReference>
<organism evidence="3 4">
    <name type="scientific">Candidatus Avibacteroides avistercoris</name>
    <dbReference type="NCBI Taxonomy" id="2840690"/>
    <lineage>
        <taxon>Bacteria</taxon>
        <taxon>Pseudomonadati</taxon>
        <taxon>Bacteroidota</taxon>
        <taxon>Bacteroidia</taxon>
        <taxon>Bacteroidales</taxon>
        <taxon>Bacteroidaceae</taxon>
        <taxon>Bacteroidaceae incertae sedis</taxon>
        <taxon>Candidatus Avibacteroides</taxon>
    </lineage>
</organism>
<proteinExistence type="predicted"/>
<feature type="region of interest" description="Disordered" evidence="1">
    <location>
        <begin position="36"/>
        <end position="68"/>
    </location>
</feature>
<keyword evidence="2" id="KW-0732">Signal</keyword>
<accession>A0A9D2ZUE1</accession>
<comment type="caution">
    <text evidence="3">The sequence shown here is derived from an EMBL/GenBank/DDBJ whole genome shotgun (WGS) entry which is preliminary data.</text>
</comment>
<evidence type="ECO:0000313" key="4">
    <source>
        <dbReference type="Proteomes" id="UP000787625"/>
    </source>
</evidence>
<name>A0A9D2ZUE1_9BACT</name>
<evidence type="ECO:0000256" key="2">
    <source>
        <dbReference type="SAM" id="SignalP"/>
    </source>
</evidence>
<dbReference type="AlphaFoldDB" id="A0A9D2ZUE1"/>
<feature type="compositionally biased region" description="Basic and acidic residues" evidence="1">
    <location>
        <begin position="58"/>
        <end position="68"/>
    </location>
</feature>
<feature type="compositionally biased region" description="Basic and acidic residues" evidence="1">
    <location>
        <begin position="36"/>
        <end position="49"/>
    </location>
</feature>
<reference evidence="3" key="2">
    <citation type="submission" date="2021-04" db="EMBL/GenBank/DDBJ databases">
        <authorList>
            <person name="Gilroy R."/>
        </authorList>
    </citation>
    <scope>NUCLEOTIDE SEQUENCE</scope>
    <source>
        <strain evidence="3">MalCec1-1739</strain>
    </source>
</reference>
<feature type="chain" id="PRO_5039371293" evidence="2">
    <location>
        <begin position="24"/>
        <end position="250"/>
    </location>
</feature>
<sequence>MDIKRLFKIVTCALLICSPAIKAQDVVTDSKAEALEQQAEAKQEKGDKKANKKKSKAEKKADKATKKAQKREAAEKAYYEFLANYQPIEANTGYEAVDAFITRCNGLFETLVGVEQSVGYIEVVTHREYDDFMEDTITVVDAVRSKISGEEVDRGDAAKAYTAASLQLTTATAELTTLTLEAANVVTSSISNPMQAIPVVAKIKPISKQLKVTGQVLPVIAKRIQENRDALNFKRNNLASEAETEDTAAE</sequence>
<evidence type="ECO:0000256" key="1">
    <source>
        <dbReference type="SAM" id="MobiDB-lite"/>
    </source>
</evidence>
<reference evidence="3" key="1">
    <citation type="journal article" date="2021" name="PeerJ">
        <title>Extensive microbial diversity within the chicken gut microbiome revealed by metagenomics and culture.</title>
        <authorList>
            <person name="Gilroy R."/>
            <person name="Ravi A."/>
            <person name="Getino M."/>
            <person name="Pursley I."/>
            <person name="Horton D.L."/>
            <person name="Alikhan N.F."/>
            <person name="Baker D."/>
            <person name="Gharbi K."/>
            <person name="Hall N."/>
            <person name="Watson M."/>
            <person name="Adriaenssens E.M."/>
            <person name="Foster-Nyarko E."/>
            <person name="Jarju S."/>
            <person name="Secka A."/>
            <person name="Antonio M."/>
            <person name="Oren A."/>
            <person name="Chaudhuri R.R."/>
            <person name="La Ragione R."/>
            <person name="Hildebrand F."/>
            <person name="Pallen M.J."/>
        </authorList>
    </citation>
    <scope>NUCLEOTIDE SEQUENCE</scope>
    <source>
        <strain evidence="3">MalCec1-1739</strain>
    </source>
</reference>